<evidence type="ECO:0000256" key="6">
    <source>
        <dbReference type="NCBIfam" id="TIGR01280"/>
    </source>
</evidence>
<reference evidence="8 9" key="1">
    <citation type="submission" date="2017-04" db="EMBL/GenBank/DDBJ databases">
        <authorList>
            <person name="Afonso C.L."/>
            <person name="Miller P.J."/>
            <person name="Scott M.A."/>
            <person name="Spackman E."/>
            <person name="Goraichik I."/>
            <person name="Dimitrov K.M."/>
            <person name="Suarez D.L."/>
            <person name="Swayne D.E."/>
        </authorList>
    </citation>
    <scope>NUCLEOTIDE SEQUENCE [LARGE SCALE GENOMIC DNA]</scope>
    <source>
        <strain evidence="8 9">DSM 26133</strain>
    </source>
</reference>
<evidence type="ECO:0000313" key="8">
    <source>
        <dbReference type="EMBL" id="SMD31939.1"/>
    </source>
</evidence>
<dbReference type="SUPFAM" id="SSF116842">
    <property type="entry name" value="XseB-like"/>
    <property type="match status" value="1"/>
</dbReference>
<keyword evidence="3" id="KW-0540">Nuclease</keyword>
<protein>
    <recommendedName>
        <fullName evidence="6">Exodeoxyribonuclease VII small subunit</fullName>
        <ecNumber evidence="6">3.1.11.6</ecNumber>
    </recommendedName>
</protein>
<dbReference type="GO" id="GO:0006308">
    <property type="term" value="P:DNA catabolic process"/>
    <property type="evidence" value="ECO:0007669"/>
    <property type="project" value="UniProtKB-UniRule"/>
</dbReference>
<dbReference type="GO" id="GO:0008855">
    <property type="term" value="F:exodeoxyribonuclease VII activity"/>
    <property type="evidence" value="ECO:0007669"/>
    <property type="project" value="UniProtKB-UniRule"/>
</dbReference>
<evidence type="ECO:0000256" key="1">
    <source>
        <dbReference type="ARBA" id="ARBA00009998"/>
    </source>
</evidence>
<dbReference type="Pfam" id="PF02609">
    <property type="entry name" value="Exonuc_VII_S"/>
    <property type="match status" value="1"/>
</dbReference>
<dbReference type="OrthoDB" id="9813898at2"/>
<keyword evidence="9" id="KW-1185">Reference proteome</keyword>
<dbReference type="EMBL" id="FWYF01000001">
    <property type="protein sequence ID" value="SMD31939.1"/>
    <property type="molecule type" value="Genomic_DNA"/>
</dbReference>
<accession>A0A1W2G5I1</accession>
<feature type="coiled-coil region" evidence="7">
    <location>
        <begin position="5"/>
        <end position="42"/>
    </location>
</feature>
<evidence type="ECO:0000256" key="7">
    <source>
        <dbReference type="SAM" id="Coils"/>
    </source>
</evidence>
<dbReference type="NCBIfam" id="NF045605">
    <property type="entry name" value="xseB_Acin_var"/>
    <property type="match status" value="1"/>
</dbReference>
<dbReference type="STRING" id="692418.SAMN04488029_0277"/>
<evidence type="ECO:0000256" key="2">
    <source>
        <dbReference type="ARBA" id="ARBA00022490"/>
    </source>
</evidence>
<keyword evidence="7" id="KW-0175">Coiled coil</keyword>
<dbReference type="GO" id="GO:0009318">
    <property type="term" value="C:exodeoxyribonuclease VII complex"/>
    <property type="evidence" value="ECO:0007669"/>
    <property type="project" value="UniProtKB-UniRule"/>
</dbReference>
<name>A0A1W2G5I1_REIFA</name>
<evidence type="ECO:0000256" key="3">
    <source>
        <dbReference type="ARBA" id="ARBA00022722"/>
    </source>
</evidence>
<dbReference type="EC" id="3.1.11.6" evidence="6"/>
<gene>
    <name evidence="8" type="ORF">SAMN04488029_0277</name>
</gene>
<evidence type="ECO:0000256" key="4">
    <source>
        <dbReference type="ARBA" id="ARBA00022801"/>
    </source>
</evidence>
<dbReference type="NCBIfam" id="TIGR01280">
    <property type="entry name" value="xseB"/>
    <property type="match status" value="1"/>
</dbReference>
<keyword evidence="2" id="KW-0963">Cytoplasm</keyword>
<dbReference type="Gene3D" id="1.10.287.1040">
    <property type="entry name" value="Exonuclease VII, small subunit"/>
    <property type="match status" value="1"/>
</dbReference>
<comment type="similarity">
    <text evidence="1">Belongs to the XseB family.</text>
</comment>
<evidence type="ECO:0000313" key="9">
    <source>
        <dbReference type="Proteomes" id="UP000192472"/>
    </source>
</evidence>
<dbReference type="AlphaFoldDB" id="A0A1W2G5I1"/>
<keyword evidence="5" id="KW-0269">Exonuclease</keyword>
<organism evidence="8 9">
    <name type="scientific">Reichenbachiella faecimaris</name>
    <dbReference type="NCBI Taxonomy" id="692418"/>
    <lineage>
        <taxon>Bacteria</taxon>
        <taxon>Pseudomonadati</taxon>
        <taxon>Bacteroidota</taxon>
        <taxon>Cytophagia</taxon>
        <taxon>Cytophagales</taxon>
        <taxon>Reichenbachiellaceae</taxon>
        <taxon>Reichenbachiella</taxon>
    </lineage>
</organism>
<dbReference type="InterPro" id="IPR003761">
    <property type="entry name" value="Exonuc_VII_S"/>
</dbReference>
<keyword evidence="4" id="KW-0378">Hydrolase</keyword>
<dbReference type="InterPro" id="IPR037004">
    <property type="entry name" value="Exonuc_VII_ssu_sf"/>
</dbReference>
<dbReference type="Proteomes" id="UP000192472">
    <property type="component" value="Unassembled WGS sequence"/>
</dbReference>
<sequence length="63" mass="7397">MSKKKLTYQSAYNELQSICEQLESEEVDVDQITDLVKRANELVKYCQDRLRSIEKDLNTVTKD</sequence>
<dbReference type="RefSeq" id="WP_084370629.1">
    <property type="nucleotide sequence ID" value="NZ_FWYF01000001.1"/>
</dbReference>
<proteinExistence type="inferred from homology"/>
<evidence type="ECO:0000256" key="5">
    <source>
        <dbReference type="ARBA" id="ARBA00022839"/>
    </source>
</evidence>